<dbReference type="EMBL" id="BMWY01000009">
    <property type="protein sequence ID" value="GGZ63974.1"/>
    <property type="molecule type" value="Genomic_DNA"/>
</dbReference>
<feature type="compositionally biased region" description="Low complexity" evidence="1">
    <location>
        <begin position="47"/>
        <end position="62"/>
    </location>
</feature>
<organism evidence="2 3">
    <name type="scientific">Mesonia mobilis</name>
    <dbReference type="NCBI Taxonomy" id="369791"/>
    <lineage>
        <taxon>Bacteria</taxon>
        <taxon>Pseudomonadati</taxon>
        <taxon>Bacteroidota</taxon>
        <taxon>Flavobacteriia</taxon>
        <taxon>Flavobacteriales</taxon>
        <taxon>Flavobacteriaceae</taxon>
        <taxon>Mesonia</taxon>
    </lineage>
</organism>
<comment type="caution">
    <text evidence="2">The sequence shown here is derived from an EMBL/GenBank/DDBJ whole genome shotgun (WGS) entry which is preliminary data.</text>
</comment>
<sequence>MMKKLLTILLCLPLCFACQDERKSKTSEEENSSPTETTEVQRDAAKETTSNSSDSSVENSTTKKISAKDFSGEFQRSDDGKESISCDCNCLSIQMNQVSKLCLDQKENIHIQVKFKQTDASNLVMYYVSGQGKMEGQKDIPWSDFDTDQALATLHFTAPNSFELDWKGFMQNGEIAMDYAVLGKKNLEGNYRRK</sequence>
<reference evidence="3" key="1">
    <citation type="journal article" date="2019" name="Int. J. Syst. Evol. Microbiol.">
        <title>The Global Catalogue of Microorganisms (GCM) 10K type strain sequencing project: providing services to taxonomists for standard genome sequencing and annotation.</title>
        <authorList>
            <consortium name="The Broad Institute Genomics Platform"/>
            <consortium name="The Broad Institute Genome Sequencing Center for Infectious Disease"/>
            <person name="Wu L."/>
            <person name="Ma J."/>
        </authorList>
    </citation>
    <scope>NUCLEOTIDE SEQUENCE [LARGE SCALE GENOMIC DNA]</scope>
    <source>
        <strain evidence="3">KCTC 12708</strain>
    </source>
</reference>
<evidence type="ECO:0000313" key="3">
    <source>
        <dbReference type="Proteomes" id="UP000615593"/>
    </source>
</evidence>
<gene>
    <name evidence="2" type="ORF">GCM10008088_26890</name>
</gene>
<keyword evidence="3" id="KW-1185">Reference proteome</keyword>
<proteinExistence type="predicted"/>
<evidence type="ECO:0000256" key="1">
    <source>
        <dbReference type="SAM" id="MobiDB-lite"/>
    </source>
</evidence>
<accession>A0ABQ3C0Z9</accession>
<protein>
    <recommendedName>
        <fullName evidence="4">Lipoprotein</fullName>
    </recommendedName>
</protein>
<evidence type="ECO:0000313" key="2">
    <source>
        <dbReference type="EMBL" id="GGZ63974.1"/>
    </source>
</evidence>
<evidence type="ECO:0008006" key="4">
    <source>
        <dbReference type="Google" id="ProtNLM"/>
    </source>
</evidence>
<feature type="region of interest" description="Disordered" evidence="1">
    <location>
        <begin position="23"/>
        <end position="63"/>
    </location>
</feature>
<dbReference type="Proteomes" id="UP000615593">
    <property type="component" value="Unassembled WGS sequence"/>
</dbReference>
<name>A0ABQ3C0Z9_9FLAO</name>